<keyword evidence="1" id="KW-0472">Membrane</keyword>
<dbReference type="CDD" id="cd00146">
    <property type="entry name" value="PKD"/>
    <property type="match status" value="2"/>
</dbReference>
<feature type="transmembrane region" description="Helical" evidence="1">
    <location>
        <begin position="1221"/>
        <end position="1246"/>
    </location>
</feature>
<dbReference type="SUPFAM" id="SSF74853">
    <property type="entry name" value="Lamin A/C globular tail domain"/>
    <property type="match status" value="5"/>
</dbReference>
<dbReference type="Gene3D" id="2.60.40.10">
    <property type="entry name" value="Immunoglobulins"/>
    <property type="match status" value="2"/>
</dbReference>
<dbReference type="PROSITE" id="PS50093">
    <property type="entry name" value="PKD"/>
    <property type="match status" value="2"/>
</dbReference>
<organism evidence="5 6">
    <name type="scientific">Candidatus Magasanikbacteria bacterium CG10_big_fil_rev_8_21_14_0_10_36_16</name>
    <dbReference type="NCBI Taxonomy" id="1974645"/>
    <lineage>
        <taxon>Bacteria</taxon>
        <taxon>Candidatus Magasanikiibacteriota</taxon>
    </lineage>
</organism>
<feature type="domain" description="PKD" evidence="3">
    <location>
        <begin position="769"/>
        <end position="849"/>
    </location>
</feature>
<feature type="domain" description="LTD" evidence="4">
    <location>
        <begin position="628"/>
        <end position="733"/>
    </location>
</feature>
<dbReference type="InterPro" id="IPR022409">
    <property type="entry name" value="PKD/Chitinase_dom"/>
</dbReference>
<name>A0A2H0TYC9_9BACT</name>
<evidence type="ECO:0008006" key="7">
    <source>
        <dbReference type="Google" id="ProtNLM"/>
    </source>
</evidence>
<dbReference type="SMART" id="SM00089">
    <property type="entry name" value="PKD"/>
    <property type="match status" value="2"/>
</dbReference>
<feature type="domain" description="LTD" evidence="4">
    <location>
        <begin position="292"/>
        <end position="401"/>
    </location>
</feature>
<dbReference type="AlphaFoldDB" id="A0A2H0TYC9"/>
<dbReference type="InterPro" id="IPR036415">
    <property type="entry name" value="Lamin_tail_dom_sf"/>
</dbReference>
<feature type="domain" description="LTD" evidence="4">
    <location>
        <begin position="863"/>
        <end position="971"/>
    </location>
</feature>
<feature type="domain" description="LTD" evidence="4">
    <location>
        <begin position="21"/>
        <end position="188"/>
    </location>
</feature>
<evidence type="ECO:0000259" key="4">
    <source>
        <dbReference type="PROSITE" id="PS51841"/>
    </source>
</evidence>
<dbReference type="SUPFAM" id="SSF49299">
    <property type="entry name" value="PKD domain"/>
    <property type="match status" value="2"/>
</dbReference>
<feature type="chain" id="PRO_5013755907" description="PKD domain-containing protein" evidence="2">
    <location>
        <begin position="32"/>
        <end position="1259"/>
    </location>
</feature>
<dbReference type="Proteomes" id="UP000230852">
    <property type="component" value="Unassembled WGS sequence"/>
</dbReference>
<dbReference type="EMBL" id="PFBU01000054">
    <property type="protein sequence ID" value="PIR78236.1"/>
    <property type="molecule type" value="Genomic_DNA"/>
</dbReference>
<accession>A0A2H0TYC9</accession>
<dbReference type="InterPro" id="IPR013783">
    <property type="entry name" value="Ig-like_fold"/>
</dbReference>
<sequence length="1259" mass="138851">MKKKFFVSISFVFVVLALFLSVFLFSNFVHGANEDIVITEICPTGCADSNYQWVEIYNKGNDDVDLSGWRFWEGSTNHTLSTTTLSVEKNFILKAHNYAVIAQNDLNFFQVYPNFSALVLDSSWSVLNKSGEEIGLKKGSGENDFIEKFIYKQIENNHSLEKIDLSQSATDENNWQENPVDNTVGQKNYWSVVDNGDGNQNIKPVAKIITNSTEFKVGEEINFDGSQSSDSDGQIISYTWFLNNNTLSTSSIFSYSFSNAGQYSVGLQVTDDQDGVGYDNLQLNIVVENTTTTPPTNPTSTENNYFGVVLNEFVSDPVLDEKEWVEIYNSLTSTIDLKDWKLQEGVKDSTSTKKIVSLDNILEPNSFLVISWNSSVLNNSGDRIVLVDDSKNIVDEVRYGDWIDPDDKDVNDNAPATSDPNAVARIVDGQNIGNNKNDFAITSQPTPGEPNIIKVIENVPVSSGGGGGNSSVETPNKIYNPRDIVINELVSDPSDGEEEFIELFNNTSEIIDLTNWKVADGSETETALAEEIDPKGFYVIEKPKGNLNNAGDLVLLTDPSGKEIDKVVYGTWDDGNIYDNAPMASDPYSLIRKVDGQDADNDYYDFVITNTITKGSKNIFSMTNEEGKQMNENVVLQTNVIINEVFPNPKGSDSEDEFIELFNNGQETIDLKDWKLSDSTTKKYTIKQGILKPSDYLVFKRSMTGIALNNTGGDEVKLYSPNGSVVDQASYPGSASEEQSYVRNEDATWVWSSKVTAGTKNIVEGKSAAPIIAIDADTEIAVNQWANFDASDTVSPDGKKLSFNWDFGDGSDDEGANVEHKFLKEGVYSVRLKVDDGTNNSEKELVVTVKLNSDFVGGYNGTNDVSVLNISEILPNPVGSDTTEFVELFNPTDEDLDISGLKLDDEEGGSKAYTFPDNTIILAHEYKVFGRQDTKLALNNTSDSVRILYPDGTIIQEIRFDDVVEGVSYVRDSEGTWLWTSNITPGAENFVAIIPEVKGTKIIKGKSNSVKSVINTTLGKLRDEDIGDLVFVTGTVAVESGVLGTQFFYMVNEASGLQVYMYNKDFPKLEIGDMVEVTGEIAESGNETRIKLSQKSDIKVVGHTDLPQGQSVELANVGESYEGSLLKVSGEITEIKTSYMYVDDGTEEIKVYFKAGTGIKKDVFQEGDLVTVTGLLHQTKTEYQLLPRLQNDIVKTGVTEDFVTKQEQTKQENNADMAEKYLTATAGGMTAIFFGLFAKSSGGVILTKLKILLKKLFKK</sequence>
<evidence type="ECO:0000259" key="3">
    <source>
        <dbReference type="PROSITE" id="PS50093"/>
    </source>
</evidence>
<feature type="signal peptide" evidence="2">
    <location>
        <begin position="1"/>
        <end position="31"/>
    </location>
</feature>
<feature type="domain" description="PKD" evidence="3">
    <location>
        <begin position="204"/>
        <end position="271"/>
    </location>
</feature>
<protein>
    <recommendedName>
        <fullName evidence="7">PKD domain-containing protein</fullName>
    </recommendedName>
</protein>
<evidence type="ECO:0000313" key="6">
    <source>
        <dbReference type="Proteomes" id="UP000230852"/>
    </source>
</evidence>
<dbReference type="PROSITE" id="PS51841">
    <property type="entry name" value="LTD"/>
    <property type="match status" value="5"/>
</dbReference>
<comment type="caution">
    <text evidence="5">The sequence shown here is derived from an EMBL/GenBank/DDBJ whole genome shotgun (WGS) entry which is preliminary data.</text>
</comment>
<keyword evidence="2" id="KW-0732">Signal</keyword>
<dbReference type="Gene3D" id="2.60.40.1260">
    <property type="entry name" value="Lamin Tail domain"/>
    <property type="match status" value="4"/>
</dbReference>
<proteinExistence type="predicted"/>
<keyword evidence="1" id="KW-0812">Transmembrane</keyword>
<dbReference type="InterPro" id="IPR035986">
    <property type="entry name" value="PKD_dom_sf"/>
</dbReference>
<dbReference type="InterPro" id="IPR000601">
    <property type="entry name" value="PKD_dom"/>
</dbReference>
<dbReference type="InterPro" id="IPR001322">
    <property type="entry name" value="Lamin_tail_dom"/>
</dbReference>
<evidence type="ECO:0000256" key="2">
    <source>
        <dbReference type="SAM" id="SignalP"/>
    </source>
</evidence>
<evidence type="ECO:0000256" key="1">
    <source>
        <dbReference type="SAM" id="Phobius"/>
    </source>
</evidence>
<evidence type="ECO:0000313" key="5">
    <source>
        <dbReference type="EMBL" id="PIR78236.1"/>
    </source>
</evidence>
<keyword evidence="1" id="KW-1133">Transmembrane helix</keyword>
<dbReference type="Pfam" id="PF18911">
    <property type="entry name" value="PKD_4"/>
    <property type="match status" value="2"/>
</dbReference>
<reference evidence="6" key="1">
    <citation type="submission" date="2017-09" db="EMBL/GenBank/DDBJ databases">
        <title>Depth-based differentiation of microbial function through sediment-hosted aquifers and enrichment of novel symbionts in the deep terrestrial subsurface.</title>
        <authorList>
            <person name="Probst A.J."/>
            <person name="Ladd B."/>
            <person name="Jarett J.K."/>
            <person name="Geller-Mcgrath D.E."/>
            <person name="Sieber C.M.K."/>
            <person name="Emerson J.B."/>
            <person name="Anantharaman K."/>
            <person name="Thomas B.C."/>
            <person name="Malmstrom R."/>
            <person name="Stieglmeier M."/>
            <person name="Klingl A."/>
            <person name="Woyke T."/>
            <person name="Ryan C.M."/>
            <person name="Banfield J.F."/>
        </authorList>
    </citation>
    <scope>NUCLEOTIDE SEQUENCE [LARGE SCALE GENOMIC DNA]</scope>
</reference>
<feature type="domain" description="LTD" evidence="4">
    <location>
        <begin position="469"/>
        <end position="571"/>
    </location>
</feature>
<dbReference type="Pfam" id="PF00932">
    <property type="entry name" value="LTD"/>
    <property type="match status" value="5"/>
</dbReference>
<gene>
    <name evidence="5" type="ORF">COU28_02700</name>
</gene>